<comment type="caution">
    <text evidence="1">The sequence shown here is derived from an EMBL/GenBank/DDBJ whole genome shotgun (WGS) entry which is preliminary data.</text>
</comment>
<reference evidence="1 2" key="1">
    <citation type="journal article" date="2020" name="ISME J.">
        <title>Comparative genomics reveals insights into cyanobacterial evolution and habitat adaptation.</title>
        <authorList>
            <person name="Chen M.Y."/>
            <person name="Teng W.K."/>
            <person name="Zhao L."/>
            <person name="Hu C.X."/>
            <person name="Zhou Y.K."/>
            <person name="Han B.P."/>
            <person name="Song L.R."/>
            <person name="Shu W.S."/>
        </authorList>
    </citation>
    <scope>NUCLEOTIDE SEQUENCE [LARGE SCALE GENOMIC DNA]</scope>
    <source>
        <strain evidence="1 2">FACHB-119</strain>
    </source>
</reference>
<gene>
    <name evidence="1" type="ORF">H6G83_32710</name>
</gene>
<accession>A0ABR8DEB9</accession>
<evidence type="ECO:0000313" key="2">
    <source>
        <dbReference type="Proteomes" id="UP000661112"/>
    </source>
</evidence>
<dbReference type="Proteomes" id="UP000661112">
    <property type="component" value="Unassembled WGS sequence"/>
</dbReference>
<protein>
    <submittedName>
        <fullName evidence="1">Uncharacterized protein</fullName>
    </submittedName>
</protein>
<proteinExistence type="predicted"/>
<keyword evidence="2" id="KW-1185">Reference proteome</keyword>
<organism evidence="1 2">
    <name type="scientific">Anabaena azotica FACHB-119</name>
    <dbReference type="NCBI Taxonomy" id="947527"/>
    <lineage>
        <taxon>Bacteria</taxon>
        <taxon>Bacillati</taxon>
        <taxon>Cyanobacteriota</taxon>
        <taxon>Cyanophyceae</taxon>
        <taxon>Nostocales</taxon>
        <taxon>Nostocaceae</taxon>
        <taxon>Anabaena</taxon>
        <taxon>Anabaena azotica</taxon>
    </lineage>
</organism>
<sequence>MSSWRSLLPSVNQRINMEQQLQEILLQLGQGLIELLNQEVLIGDQTVVHISKTNNDNDIQATTITQWMILPNTNIPESLSNDVDQLLDNAKKEISAKLGIEIDIDFKTP</sequence>
<evidence type="ECO:0000313" key="1">
    <source>
        <dbReference type="EMBL" id="MBD2505306.1"/>
    </source>
</evidence>
<dbReference type="RefSeq" id="WP_190479986.1">
    <property type="nucleotide sequence ID" value="NZ_JACJSG010000079.1"/>
</dbReference>
<name>A0ABR8DEB9_9NOST</name>
<dbReference type="EMBL" id="JACJSG010000079">
    <property type="protein sequence ID" value="MBD2505306.1"/>
    <property type="molecule type" value="Genomic_DNA"/>
</dbReference>